<protein>
    <submittedName>
        <fullName evidence="2">Uncharacterized protein</fullName>
    </submittedName>
</protein>
<dbReference type="EMBL" id="VSRR010000504">
    <property type="protein sequence ID" value="MPC16414.1"/>
    <property type="molecule type" value="Genomic_DNA"/>
</dbReference>
<evidence type="ECO:0000313" key="2">
    <source>
        <dbReference type="EMBL" id="MPC16414.1"/>
    </source>
</evidence>
<gene>
    <name evidence="2" type="ORF">E2C01_009237</name>
</gene>
<organism evidence="2 3">
    <name type="scientific">Portunus trituberculatus</name>
    <name type="common">Swimming crab</name>
    <name type="synonym">Neptunus trituberculatus</name>
    <dbReference type="NCBI Taxonomy" id="210409"/>
    <lineage>
        <taxon>Eukaryota</taxon>
        <taxon>Metazoa</taxon>
        <taxon>Ecdysozoa</taxon>
        <taxon>Arthropoda</taxon>
        <taxon>Crustacea</taxon>
        <taxon>Multicrustacea</taxon>
        <taxon>Malacostraca</taxon>
        <taxon>Eumalacostraca</taxon>
        <taxon>Eucarida</taxon>
        <taxon>Decapoda</taxon>
        <taxon>Pleocyemata</taxon>
        <taxon>Brachyura</taxon>
        <taxon>Eubrachyura</taxon>
        <taxon>Portunoidea</taxon>
        <taxon>Portunidae</taxon>
        <taxon>Portuninae</taxon>
        <taxon>Portunus</taxon>
    </lineage>
</organism>
<evidence type="ECO:0000313" key="3">
    <source>
        <dbReference type="Proteomes" id="UP000324222"/>
    </source>
</evidence>
<feature type="compositionally biased region" description="Basic and acidic residues" evidence="1">
    <location>
        <begin position="1"/>
        <end position="16"/>
    </location>
</feature>
<feature type="region of interest" description="Disordered" evidence="1">
    <location>
        <begin position="1"/>
        <end position="48"/>
    </location>
</feature>
<comment type="caution">
    <text evidence="2">The sequence shown here is derived from an EMBL/GenBank/DDBJ whole genome shotgun (WGS) entry which is preliminary data.</text>
</comment>
<reference evidence="2 3" key="1">
    <citation type="submission" date="2019-05" db="EMBL/GenBank/DDBJ databases">
        <title>Another draft genome of Portunus trituberculatus and its Hox gene families provides insights of decapod evolution.</title>
        <authorList>
            <person name="Jeong J.-H."/>
            <person name="Song I."/>
            <person name="Kim S."/>
            <person name="Choi T."/>
            <person name="Kim D."/>
            <person name="Ryu S."/>
            <person name="Kim W."/>
        </authorList>
    </citation>
    <scope>NUCLEOTIDE SEQUENCE [LARGE SCALE GENOMIC DNA]</scope>
    <source>
        <tissue evidence="2">Muscle</tissue>
    </source>
</reference>
<dbReference type="Proteomes" id="UP000324222">
    <property type="component" value="Unassembled WGS sequence"/>
</dbReference>
<sequence>MMERGLDAEKIAEKGAGESVQKRGSGGSVRQKGTGKGSGAAKKRMSREAEAGIPCMQWAISAVGRLQGLVCKPQTDGAIPDDYKITLSV</sequence>
<dbReference type="AlphaFoldDB" id="A0A5B7D5D0"/>
<evidence type="ECO:0000256" key="1">
    <source>
        <dbReference type="SAM" id="MobiDB-lite"/>
    </source>
</evidence>
<accession>A0A5B7D5D0</accession>
<keyword evidence="3" id="KW-1185">Reference proteome</keyword>
<name>A0A5B7D5D0_PORTR</name>
<proteinExistence type="predicted"/>